<comment type="caution">
    <text evidence="1">The sequence shown here is derived from an EMBL/GenBank/DDBJ whole genome shotgun (WGS) entry which is preliminary data.</text>
</comment>
<dbReference type="RefSeq" id="WP_146885244.1">
    <property type="nucleotide sequence ID" value="NZ_BJXB01000012.1"/>
</dbReference>
<dbReference type="EMBL" id="BJXB01000012">
    <property type="protein sequence ID" value="GEM47185.1"/>
    <property type="molecule type" value="Genomic_DNA"/>
</dbReference>
<protein>
    <submittedName>
        <fullName evidence="1">Uncharacterized protein</fullName>
    </submittedName>
</protein>
<keyword evidence="2" id="KW-1185">Reference proteome</keyword>
<name>A0A511N2V5_DEIC1</name>
<reference evidence="1 2" key="1">
    <citation type="submission" date="2019-07" db="EMBL/GenBank/DDBJ databases">
        <title>Whole genome shotgun sequence of Deinococcus cellulosilyticus NBRC 106333.</title>
        <authorList>
            <person name="Hosoyama A."/>
            <person name="Uohara A."/>
            <person name="Ohji S."/>
            <person name="Ichikawa N."/>
        </authorList>
    </citation>
    <scope>NUCLEOTIDE SEQUENCE [LARGE SCALE GENOMIC DNA]</scope>
    <source>
        <strain evidence="1 2">NBRC 106333</strain>
    </source>
</reference>
<evidence type="ECO:0000313" key="2">
    <source>
        <dbReference type="Proteomes" id="UP000321306"/>
    </source>
</evidence>
<proteinExistence type="predicted"/>
<dbReference type="Proteomes" id="UP000321306">
    <property type="component" value="Unassembled WGS sequence"/>
</dbReference>
<sequence>MSPLAWILHQYTQAQRDEWVLNALALGVEPMDLLTAEEMQVLEIRLHPDLPAAITAEEEFWQELDQIHDQPVPSDLPLPYSRDALMGTAA</sequence>
<dbReference type="AlphaFoldDB" id="A0A511N2V5"/>
<accession>A0A511N2V5</accession>
<organism evidence="1 2">
    <name type="scientific">Deinococcus cellulosilyticus (strain DSM 18568 / NBRC 106333 / KACC 11606 / 5516J-15)</name>
    <dbReference type="NCBI Taxonomy" id="1223518"/>
    <lineage>
        <taxon>Bacteria</taxon>
        <taxon>Thermotogati</taxon>
        <taxon>Deinococcota</taxon>
        <taxon>Deinococci</taxon>
        <taxon>Deinococcales</taxon>
        <taxon>Deinococcaceae</taxon>
        <taxon>Deinococcus</taxon>
    </lineage>
</organism>
<gene>
    <name evidence="1" type="ORF">DC3_28200</name>
</gene>
<evidence type="ECO:0000313" key="1">
    <source>
        <dbReference type="EMBL" id="GEM47185.1"/>
    </source>
</evidence>